<accession>A0A516ISK6</accession>
<name>A0A516ISK6_9SPHN</name>
<dbReference type="AlphaFoldDB" id="A0A516ISK6"/>
<keyword evidence="1" id="KW-0732">Signal</keyword>
<evidence type="ECO:0000256" key="1">
    <source>
        <dbReference type="SAM" id="SignalP"/>
    </source>
</evidence>
<dbReference type="InterPro" id="IPR005184">
    <property type="entry name" value="DUF306_Meta_HslJ"/>
</dbReference>
<evidence type="ECO:0000313" key="3">
    <source>
        <dbReference type="EMBL" id="QDP19804.1"/>
    </source>
</evidence>
<organism evidence="3 4">
    <name type="scientific">Sphingomonas xanthus</name>
    <dbReference type="NCBI Taxonomy" id="2594473"/>
    <lineage>
        <taxon>Bacteria</taxon>
        <taxon>Pseudomonadati</taxon>
        <taxon>Pseudomonadota</taxon>
        <taxon>Alphaproteobacteria</taxon>
        <taxon>Sphingomonadales</taxon>
        <taxon>Sphingomonadaceae</taxon>
        <taxon>Sphingomonas</taxon>
    </lineage>
</organism>
<dbReference type="RefSeq" id="WP_147494253.1">
    <property type="nucleotide sequence ID" value="NZ_CP041659.1"/>
</dbReference>
<dbReference type="OrthoDB" id="7574444at2"/>
<proteinExistence type="predicted"/>
<dbReference type="Gene3D" id="2.40.128.270">
    <property type="match status" value="1"/>
</dbReference>
<evidence type="ECO:0000313" key="4">
    <source>
        <dbReference type="Proteomes" id="UP000321857"/>
    </source>
</evidence>
<keyword evidence="4" id="KW-1185">Reference proteome</keyword>
<reference evidence="3 4" key="1">
    <citation type="submission" date="2019-07" db="EMBL/GenBank/DDBJ databases">
        <title>Sphingomonas AE3 Genome sequencing and assembly.</title>
        <authorList>
            <person name="Kim H."/>
        </authorList>
    </citation>
    <scope>NUCLEOTIDE SEQUENCE [LARGE SCALE GENOMIC DNA]</scope>
    <source>
        <strain evidence="3 4">AE3</strain>
    </source>
</reference>
<dbReference type="InterPro" id="IPR038670">
    <property type="entry name" value="HslJ-like_sf"/>
</dbReference>
<dbReference type="EMBL" id="CP041659">
    <property type="protein sequence ID" value="QDP19804.1"/>
    <property type="molecule type" value="Genomic_DNA"/>
</dbReference>
<dbReference type="PROSITE" id="PS51257">
    <property type="entry name" value="PROKAR_LIPOPROTEIN"/>
    <property type="match status" value="1"/>
</dbReference>
<feature type="signal peptide" evidence="1">
    <location>
        <begin position="1"/>
        <end position="21"/>
    </location>
</feature>
<dbReference type="Pfam" id="PF03724">
    <property type="entry name" value="META"/>
    <property type="match status" value="1"/>
</dbReference>
<evidence type="ECO:0000259" key="2">
    <source>
        <dbReference type="Pfam" id="PF03724"/>
    </source>
</evidence>
<protein>
    <submittedName>
        <fullName evidence="3">META domain-containing protein</fullName>
    </submittedName>
</protein>
<gene>
    <name evidence="3" type="ORF">FMM02_07455</name>
</gene>
<feature type="chain" id="PRO_5022093835" evidence="1">
    <location>
        <begin position="22"/>
        <end position="163"/>
    </location>
</feature>
<dbReference type="KEGG" id="sxa:FMM02_07455"/>
<feature type="domain" description="DUF306" evidence="2">
    <location>
        <begin position="83"/>
        <end position="153"/>
    </location>
</feature>
<dbReference type="Proteomes" id="UP000321857">
    <property type="component" value="Chromosome"/>
</dbReference>
<sequence>MNRLALLLPLALSACLGPTAAVDPAREVRPVTVQDRLQGRWAIVAVDGRPSGGLSLTLGAQGLATAAGSGPGTASASPQPPSSAYLGCNELRIGGWARNGDKLTLGTDHATITERGCDPATMALEERAHAILRKTLTMELTPPDRLRLINEVGTLDLVRSRRP</sequence>